<dbReference type="Proteomes" id="UP000095468">
    <property type="component" value="Unassembled WGS sequence"/>
</dbReference>
<dbReference type="AlphaFoldDB" id="A0A174FS73"/>
<evidence type="ECO:0000259" key="1">
    <source>
        <dbReference type="Pfam" id="PF04459"/>
    </source>
</evidence>
<evidence type="ECO:0000259" key="2">
    <source>
        <dbReference type="Pfam" id="PF19238"/>
    </source>
</evidence>
<dbReference type="Pfam" id="PF19238">
    <property type="entry name" value="Radical_SAM_2"/>
    <property type="match status" value="1"/>
</dbReference>
<gene>
    <name evidence="3" type="ORF">ERS852381_01739</name>
</gene>
<reference evidence="3 4" key="1">
    <citation type="submission" date="2015-09" db="EMBL/GenBank/DDBJ databases">
        <authorList>
            <consortium name="Pathogen Informatics"/>
        </authorList>
    </citation>
    <scope>NUCLEOTIDE SEQUENCE [LARGE SCALE GENOMIC DNA]</scope>
    <source>
        <strain evidence="3 4">2789STDY5608823</strain>
    </source>
</reference>
<accession>A0A174FS73</accession>
<evidence type="ECO:0000313" key="4">
    <source>
        <dbReference type="Proteomes" id="UP000095468"/>
    </source>
</evidence>
<dbReference type="InterPro" id="IPR058240">
    <property type="entry name" value="rSAM_sf"/>
</dbReference>
<dbReference type="InterPro" id="IPR045375">
    <property type="entry name" value="Put_radical_SAM-like_N"/>
</dbReference>
<dbReference type="RefSeq" id="WP_055287402.1">
    <property type="nucleotide sequence ID" value="NZ_CYYP01000018.1"/>
</dbReference>
<feature type="domain" description="DUF512" evidence="1">
    <location>
        <begin position="242"/>
        <end position="441"/>
    </location>
</feature>
<dbReference type="Gene3D" id="3.20.20.70">
    <property type="entry name" value="Aldolase class I"/>
    <property type="match status" value="1"/>
</dbReference>
<sequence>MDQTVPAYAAEVADYGRSRDPEPGEGALVKNVRPESPAWDMGIEPGMRVLTVNGEALTDMIVWLWEADDDTVELEVFDPRDNTVTPVELDRFPGEDWGLEFDGPIFDGMRTCVNACVFCFMTMLPKGGRSTLYIRDDDYRLSFLQGNFVTLTNLTDEDVQNVIQRNMSPMNVSVHAVSPDVRRRMMGRNAQRGMDVLEAVMAAGIEIHAQIVLCPGMNDGEELEKTLRFCEEHEQITSLGIVPLGFTKHQNRFSWSYSDKPELARETIAMIRPYQDRAFERFGRHTFQMSDEFYLDAGIDPPEADFYDGYPQYYDGIGMIRSYLDETDDVLATDAERLARVREAVAARNQRLLCLSGASARDTVARFVESPQGLAGTVTAIKNRYFGGNVDVTGLIVACDILEQLPQDLSGVMLFVPKLMFNADGMTLDEYHRDDLLASLTSRGAEVHVVSTMPHELLDTLEHILGIVPADSNTSTDPTH</sequence>
<dbReference type="EMBL" id="CYYP01000018">
    <property type="protein sequence ID" value="CUO51370.1"/>
    <property type="molecule type" value="Genomic_DNA"/>
</dbReference>
<dbReference type="Pfam" id="PF04459">
    <property type="entry name" value="DUF512"/>
    <property type="match status" value="1"/>
</dbReference>
<proteinExistence type="predicted"/>
<dbReference type="InterPro" id="IPR007549">
    <property type="entry name" value="DUF512"/>
</dbReference>
<evidence type="ECO:0000313" key="3">
    <source>
        <dbReference type="EMBL" id="CUO51370.1"/>
    </source>
</evidence>
<name>A0A174FS73_9ACTN</name>
<feature type="domain" description="Putative radical SAM N-terminal" evidence="2">
    <location>
        <begin position="94"/>
        <end position="237"/>
    </location>
</feature>
<dbReference type="InterPro" id="IPR036034">
    <property type="entry name" value="PDZ_sf"/>
</dbReference>
<dbReference type="SUPFAM" id="SSF50156">
    <property type="entry name" value="PDZ domain-like"/>
    <property type="match status" value="1"/>
</dbReference>
<dbReference type="Gene3D" id="2.30.42.10">
    <property type="match status" value="1"/>
</dbReference>
<organism evidence="3 4">
    <name type="scientific">Collinsella aerofaciens</name>
    <dbReference type="NCBI Taxonomy" id="74426"/>
    <lineage>
        <taxon>Bacteria</taxon>
        <taxon>Bacillati</taxon>
        <taxon>Actinomycetota</taxon>
        <taxon>Coriobacteriia</taxon>
        <taxon>Coriobacteriales</taxon>
        <taxon>Coriobacteriaceae</taxon>
        <taxon>Collinsella</taxon>
    </lineage>
</organism>
<dbReference type="InterPro" id="IPR013785">
    <property type="entry name" value="Aldolase_TIM"/>
</dbReference>
<protein>
    <submittedName>
        <fullName evidence="3">Predicted Fe-S oxidoreductase</fullName>
    </submittedName>
</protein>
<dbReference type="SUPFAM" id="SSF102114">
    <property type="entry name" value="Radical SAM enzymes"/>
    <property type="match status" value="1"/>
</dbReference>